<keyword evidence="1" id="KW-0808">Transferase</keyword>
<evidence type="ECO:0000259" key="2">
    <source>
        <dbReference type="Pfam" id="PF00534"/>
    </source>
</evidence>
<sequence length="421" mass="47753">MKVVYDLSRQAKDFYATKSGLFRYAENLALGLAKSPECDLKFCAGLSIEAWQKSLSYLKANSEFQGIPFISQETEQITGGKLYQLMQKTIKSTHKLGFRRTRILEDNFLNLISLTFPSINPKDLADREIYHSPFYGIPKQVEQCKNIKKFLTVHDLIPIRFPQFCPEIQTIEQKKILGRLNSDSWIICVSEYVKNDLCDYLKTIDPAKVIVTYLGASENFHPCSDPQKIAEVRQKYNIPDGSYILSLSMLEPRKNTLQTIRCFENLIKSENIKDLYLVLAGKKSRDFPKVWAEISSEPILKERIIVTDFVAAQDLPALYSGAIVFVYLSFCEGFGLPPLEAMQCGTPVITSNTTSIPEVVGEAGIAIDPQDSDRLCHNILQIYNHPSLRKDLSLKSIEQAKKFSWSKCIEQTIAAYKKSLS</sequence>
<dbReference type="RefSeq" id="WP_413265701.1">
    <property type="nucleotide sequence ID" value="NZ_JBHFNR010000182.1"/>
</dbReference>
<name>A0ABV4XYE0_9CYAN</name>
<comment type="caution">
    <text evidence="3">The sequence shown here is derived from an EMBL/GenBank/DDBJ whole genome shotgun (WGS) entry which is preliminary data.</text>
</comment>
<dbReference type="Gene3D" id="3.40.50.2000">
    <property type="entry name" value="Glycogen Phosphorylase B"/>
    <property type="match status" value="2"/>
</dbReference>
<evidence type="ECO:0000313" key="4">
    <source>
        <dbReference type="Proteomes" id="UP001576784"/>
    </source>
</evidence>
<dbReference type="PANTHER" id="PTHR46401:SF2">
    <property type="entry name" value="GLYCOSYLTRANSFERASE WBBK-RELATED"/>
    <property type="match status" value="1"/>
</dbReference>
<dbReference type="CDD" id="cd03809">
    <property type="entry name" value="GT4_MtfB-like"/>
    <property type="match status" value="1"/>
</dbReference>
<dbReference type="InterPro" id="IPR001296">
    <property type="entry name" value="Glyco_trans_1"/>
</dbReference>
<organism evidence="3 4">
    <name type="scientific">Floridaenema flaviceps BLCC-F50</name>
    <dbReference type="NCBI Taxonomy" id="3153642"/>
    <lineage>
        <taxon>Bacteria</taxon>
        <taxon>Bacillati</taxon>
        <taxon>Cyanobacteriota</taxon>
        <taxon>Cyanophyceae</taxon>
        <taxon>Oscillatoriophycideae</taxon>
        <taxon>Aerosakkonematales</taxon>
        <taxon>Aerosakkonemataceae</taxon>
        <taxon>Floridanema</taxon>
        <taxon>Floridanema flaviceps</taxon>
    </lineage>
</organism>
<dbReference type="SUPFAM" id="SSF53756">
    <property type="entry name" value="UDP-Glycosyltransferase/glycogen phosphorylase"/>
    <property type="match status" value="1"/>
</dbReference>
<evidence type="ECO:0000256" key="1">
    <source>
        <dbReference type="ARBA" id="ARBA00022679"/>
    </source>
</evidence>
<feature type="domain" description="Glycosyl transferase family 1" evidence="2">
    <location>
        <begin position="231"/>
        <end position="393"/>
    </location>
</feature>
<dbReference type="Pfam" id="PF00534">
    <property type="entry name" value="Glycos_transf_1"/>
    <property type="match status" value="1"/>
</dbReference>
<gene>
    <name evidence="3" type="ORF">ACE1CI_24440</name>
</gene>
<keyword evidence="4" id="KW-1185">Reference proteome</keyword>
<evidence type="ECO:0000313" key="3">
    <source>
        <dbReference type="EMBL" id="MFB2896072.1"/>
    </source>
</evidence>
<dbReference type="PANTHER" id="PTHR46401">
    <property type="entry name" value="GLYCOSYLTRANSFERASE WBBK-RELATED"/>
    <property type="match status" value="1"/>
</dbReference>
<dbReference type="EMBL" id="JBHFNR010000182">
    <property type="protein sequence ID" value="MFB2896072.1"/>
    <property type="molecule type" value="Genomic_DNA"/>
</dbReference>
<accession>A0ABV4XYE0</accession>
<proteinExistence type="predicted"/>
<protein>
    <submittedName>
        <fullName evidence="3">Glycosyltransferase family 4 protein</fullName>
    </submittedName>
</protein>
<dbReference type="Proteomes" id="UP001576784">
    <property type="component" value="Unassembled WGS sequence"/>
</dbReference>
<reference evidence="3 4" key="1">
    <citation type="submission" date="2024-09" db="EMBL/GenBank/DDBJ databases">
        <title>Floridaenema gen nov. (Aerosakkonemataceae, Aerosakkonematales ord. nov., Cyanobacteria) from benthic tropical and subtropical fresh waters, with the description of four new species.</title>
        <authorList>
            <person name="Moretto J.A."/>
            <person name="Berthold D.E."/>
            <person name="Lefler F.W."/>
            <person name="Huang I.-S."/>
            <person name="Laughinghouse H. IV."/>
        </authorList>
    </citation>
    <scope>NUCLEOTIDE SEQUENCE [LARGE SCALE GENOMIC DNA]</scope>
    <source>
        <strain evidence="3 4">BLCC-F50</strain>
    </source>
</reference>